<evidence type="ECO:0000313" key="9">
    <source>
        <dbReference type="Proteomes" id="UP000077002"/>
    </source>
</evidence>
<protein>
    <recommendedName>
        <fullName evidence="7">Major facilitator superfamily (MFS) profile domain-containing protein</fullName>
    </recommendedName>
</protein>
<evidence type="ECO:0000313" key="8">
    <source>
        <dbReference type="EMBL" id="OAG36591.1"/>
    </source>
</evidence>
<dbReference type="PANTHER" id="PTHR23502:SF38">
    <property type="entry name" value="POLYAMINE TRANSPORTER 4"/>
    <property type="match status" value="1"/>
</dbReference>
<sequence>MEDQTPLHMQTTEYMGLQTEESADQTDRMSMDHTGPMEEAMGGISNPMPTSDPDNPQNWPLHRKVYVSLVAFSFAFAVAFGLTSYTIGIGDVVAEFNISMTLAIAPFSLYLVGIAFAPVYTPHVTERFGRAPVYFVSLPICALFLLGSSRAQSIGALAVLRFFAGLGGGPCLVLIEGTFADVWPARTTVTYYSGLTLASYLGAAFGPIILGSIVPSTSWRWTAYVSLMVCLAAYLIGIGAPETYAREIVRTRARRAGRPHDLPPAQSGTTLRRMAQLTVVDPLIMIFTEPIVIMTTLYVSFVFGTTFQWFIAVPAALNLTYGFGIRSSGLAFISAVVGALLAAGTATVIEQFLILLKMRQCRDQEMVQMEIEYRLVPAMVGGVLMTGAFFWVGYTTVPSINHFLPIVGTGIYVWGSMMILISYISYLFDAYPATGTLSALTVAASLRLLVAAAIPLAIIQMITNLGGDWAYGTFGVISAALYPISIVVFKFGARLRMRSRYSGSGGDGSGGHGLVMVTLRTHQRVKSTPANGMDSS</sequence>
<comment type="subcellular location">
    <subcellularLocation>
        <location evidence="1">Membrane</location>
        <topology evidence="1">Multi-pass membrane protein</topology>
    </subcellularLocation>
</comment>
<evidence type="ECO:0000256" key="5">
    <source>
        <dbReference type="SAM" id="MobiDB-lite"/>
    </source>
</evidence>
<feature type="domain" description="Major facilitator superfamily (MFS) profile" evidence="7">
    <location>
        <begin position="67"/>
        <end position="496"/>
    </location>
</feature>
<feature type="transmembrane region" description="Helical" evidence="6">
    <location>
        <begin position="189"/>
        <end position="209"/>
    </location>
</feature>
<dbReference type="GO" id="GO:0000297">
    <property type="term" value="F:spermine transmembrane transporter activity"/>
    <property type="evidence" value="ECO:0007669"/>
    <property type="project" value="TreeGrafter"/>
</dbReference>
<keyword evidence="3 6" id="KW-1133">Transmembrane helix</keyword>
<dbReference type="InterPro" id="IPR036259">
    <property type="entry name" value="MFS_trans_sf"/>
</dbReference>
<feature type="transmembrane region" description="Helical" evidence="6">
    <location>
        <begin position="291"/>
        <end position="311"/>
    </location>
</feature>
<dbReference type="PROSITE" id="PS50850">
    <property type="entry name" value="MFS"/>
    <property type="match status" value="1"/>
</dbReference>
<dbReference type="GO" id="GO:0015606">
    <property type="term" value="F:spermidine transmembrane transporter activity"/>
    <property type="evidence" value="ECO:0007669"/>
    <property type="project" value="TreeGrafter"/>
</dbReference>
<reference evidence="8 9" key="1">
    <citation type="submission" date="2016-03" db="EMBL/GenBank/DDBJ databases">
        <title>Draft genome sequence of the Fonsecaea monophora CBS 269.37.</title>
        <authorList>
            <person name="Bombassaro A."/>
            <person name="Vinicius W.A."/>
            <person name="De Hoog S."/>
            <person name="Sun J."/>
            <person name="Souza E.M."/>
            <person name="Raittz R.T."/>
            <person name="Costa F."/>
            <person name="Leao A.C."/>
            <person name="Tadra-Sfeir M.Z."/>
            <person name="Baura V."/>
            <person name="Balsanelli E."/>
            <person name="Pedrosa F.O."/>
            <person name="Moreno L.F."/>
            <person name="Steffens M.B."/>
            <person name="Xi L."/>
            <person name="Bocca A.L."/>
            <person name="Felipe M.S."/>
            <person name="Teixeira M."/>
            <person name="Telles Filho F.Q."/>
            <person name="Azevedo C.M."/>
            <person name="Gomes R."/>
            <person name="Vicente V.A."/>
        </authorList>
    </citation>
    <scope>NUCLEOTIDE SEQUENCE [LARGE SCALE GENOMIC DNA]</scope>
    <source>
        <strain evidence="8 9">CBS 269.37</strain>
    </source>
</reference>
<evidence type="ECO:0000256" key="1">
    <source>
        <dbReference type="ARBA" id="ARBA00004141"/>
    </source>
</evidence>
<dbReference type="RefSeq" id="XP_022508543.1">
    <property type="nucleotide sequence ID" value="XM_022659186.1"/>
</dbReference>
<name>A0A177EYZ2_9EURO</name>
<organism evidence="8 9">
    <name type="scientific">Fonsecaea monophora</name>
    <dbReference type="NCBI Taxonomy" id="254056"/>
    <lineage>
        <taxon>Eukaryota</taxon>
        <taxon>Fungi</taxon>
        <taxon>Dikarya</taxon>
        <taxon>Ascomycota</taxon>
        <taxon>Pezizomycotina</taxon>
        <taxon>Eurotiomycetes</taxon>
        <taxon>Chaetothyriomycetidae</taxon>
        <taxon>Chaetothyriales</taxon>
        <taxon>Herpotrichiellaceae</taxon>
        <taxon>Fonsecaea</taxon>
    </lineage>
</organism>
<feature type="transmembrane region" description="Helical" evidence="6">
    <location>
        <begin position="99"/>
        <end position="119"/>
    </location>
</feature>
<dbReference type="PANTHER" id="PTHR23502">
    <property type="entry name" value="MAJOR FACILITATOR SUPERFAMILY"/>
    <property type="match status" value="1"/>
</dbReference>
<dbReference type="EMBL" id="LVKK01000088">
    <property type="protein sequence ID" value="OAG36591.1"/>
    <property type="molecule type" value="Genomic_DNA"/>
</dbReference>
<feature type="transmembrane region" description="Helical" evidence="6">
    <location>
        <begin position="65"/>
        <end position="87"/>
    </location>
</feature>
<feature type="region of interest" description="Disordered" evidence="5">
    <location>
        <begin position="1"/>
        <end position="29"/>
    </location>
</feature>
<evidence type="ECO:0000256" key="3">
    <source>
        <dbReference type="ARBA" id="ARBA00022989"/>
    </source>
</evidence>
<dbReference type="Pfam" id="PF07690">
    <property type="entry name" value="MFS_1"/>
    <property type="match status" value="1"/>
</dbReference>
<feature type="transmembrane region" description="Helical" evidence="6">
    <location>
        <begin position="131"/>
        <end position="148"/>
    </location>
</feature>
<keyword evidence="2 6" id="KW-0812">Transmembrane</keyword>
<feature type="transmembrane region" description="Helical" evidence="6">
    <location>
        <begin position="440"/>
        <end position="463"/>
    </location>
</feature>
<dbReference type="AlphaFoldDB" id="A0A177EYZ2"/>
<gene>
    <name evidence="8" type="ORF">AYO21_09248</name>
</gene>
<evidence type="ECO:0000256" key="6">
    <source>
        <dbReference type="SAM" id="Phobius"/>
    </source>
</evidence>
<dbReference type="Proteomes" id="UP000077002">
    <property type="component" value="Unassembled WGS sequence"/>
</dbReference>
<feature type="transmembrane region" description="Helical" evidence="6">
    <location>
        <begin position="375"/>
        <end position="394"/>
    </location>
</feature>
<accession>A0A177EYZ2</accession>
<evidence type="ECO:0000256" key="2">
    <source>
        <dbReference type="ARBA" id="ARBA00022692"/>
    </source>
</evidence>
<dbReference type="SUPFAM" id="SSF103473">
    <property type="entry name" value="MFS general substrate transporter"/>
    <property type="match status" value="1"/>
</dbReference>
<feature type="transmembrane region" description="Helical" evidence="6">
    <location>
        <begin position="331"/>
        <end position="354"/>
    </location>
</feature>
<dbReference type="InterPro" id="IPR011701">
    <property type="entry name" value="MFS"/>
</dbReference>
<dbReference type="InterPro" id="IPR020846">
    <property type="entry name" value="MFS_dom"/>
</dbReference>
<feature type="transmembrane region" description="Helical" evidence="6">
    <location>
        <begin position="469"/>
        <end position="491"/>
    </location>
</feature>
<feature type="transmembrane region" description="Helical" evidence="6">
    <location>
        <begin position="154"/>
        <end position="177"/>
    </location>
</feature>
<feature type="transmembrane region" description="Helical" evidence="6">
    <location>
        <begin position="221"/>
        <end position="245"/>
    </location>
</feature>
<proteinExistence type="predicted"/>
<comment type="caution">
    <text evidence="8">The sequence shown here is derived from an EMBL/GenBank/DDBJ whole genome shotgun (WGS) entry which is preliminary data.</text>
</comment>
<dbReference type="Gene3D" id="1.20.1250.20">
    <property type="entry name" value="MFS general substrate transporter like domains"/>
    <property type="match status" value="1"/>
</dbReference>
<dbReference type="OrthoDB" id="3936150at2759"/>
<keyword evidence="9" id="KW-1185">Reference proteome</keyword>
<evidence type="ECO:0000259" key="7">
    <source>
        <dbReference type="PROSITE" id="PS50850"/>
    </source>
</evidence>
<dbReference type="GO" id="GO:0005886">
    <property type="term" value="C:plasma membrane"/>
    <property type="evidence" value="ECO:0007669"/>
    <property type="project" value="TreeGrafter"/>
</dbReference>
<keyword evidence="4 6" id="KW-0472">Membrane</keyword>
<dbReference type="GeneID" id="34604386"/>
<feature type="transmembrane region" description="Helical" evidence="6">
    <location>
        <begin position="406"/>
        <end position="428"/>
    </location>
</feature>
<evidence type="ECO:0000256" key="4">
    <source>
        <dbReference type="ARBA" id="ARBA00023136"/>
    </source>
</evidence>